<dbReference type="InterPro" id="IPR001753">
    <property type="entry name" value="Enoyl-CoA_hydra/iso"/>
</dbReference>
<sequence length="321" mass="33709">MALLDVHRDGAVVTAALNNPPFNFLTSTLVDQLHALLDEAEADPTIRVIVLTSLVPEAFVSHYDVAEILEGAQRVGIAVGPMLTRCGLGLMRAVNRGRVIRRLLARTPGAGIVALLRFHELTARMRDSDLVFVAAIGGMALGGGCELALACDIRLMAEGPHGIGQPEILLGLVPGGGGTQLLTRAIGAGRTIELALEGRPLTPAQAAACGLVHHVVAPDTLLAEAQQVAARLASRPPAAVKAIKHAAYRYGTLPITRGLKYERAHLLSLASRTDTQNSITAYLDLVRQHISHSGGVADFADKYLAALIAGAPASTLLPESR</sequence>
<dbReference type="AlphaFoldDB" id="A0A370ICC4"/>
<protein>
    <submittedName>
        <fullName evidence="1">Enoyl-CoA hydratase/carnithine racemase</fullName>
    </submittedName>
</protein>
<dbReference type="Pfam" id="PF00378">
    <property type="entry name" value="ECH_1"/>
    <property type="match status" value="2"/>
</dbReference>
<evidence type="ECO:0000313" key="2">
    <source>
        <dbReference type="Proteomes" id="UP000254869"/>
    </source>
</evidence>
<organism evidence="1 2">
    <name type="scientific">Nocardia pseudobrasiliensis</name>
    <dbReference type="NCBI Taxonomy" id="45979"/>
    <lineage>
        <taxon>Bacteria</taxon>
        <taxon>Bacillati</taxon>
        <taxon>Actinomycetota</taxon>
        <taxon>Actinomycetes</taxon>
        <taxon>Mycobacteriales</taxon>
        <taxon>Nocardiaceae</taxon>
        <taxon>Nocardia</taxon>
    </lineage>
</organism>
<reference evidence="1 2" key="1">
    <citation type="submission" date="2018-07" db="EMBL/GenBank/DDBJ databases">
        <title>Genomic Encyclopedia of Type Strains, Phase IV (KMG-IV): sequencing the most valuable type-strain genomes for metagenomic binning, comparative biology and taxonomic classification.</title>
        <authorList>
            <person name="Goeker M."/>
        </authorList>
    </citation>
    <scope>NUCLEOTIDE SEQUENCE [LARGE SCALE GENOMIC DNA]</scope>
    <source>
        <strain evidence="1 2">DSM 44290</strain>
    </source>
</reference>
<dbReference type="CDD" id="cd06558">
    <property type="entry name" value="crotonase-like"/>
    <property type="match status" value="1"/>
</dbReference>
<dbReference type="GO" id="GO:0003824">
    <property type="term" value="F:catalytic activity"/>
    <property type="evidence" value="ECO:0007669"/>
    <property type="project" value="UniProtKB-ARBA"/>
</dbReference>
<dbReference type="GO" id="GO:0006635">
    <property type="term" value="P:fatty acid beta-oxidation"/>
    <property type="evidence" value="ECO:0007669"/>
    <property type="project" value="TreeGrafter"/>
</dbReference>
<dbReference type="PANTHER" id="PTHR11941">
    <property type="entry name" value="ENOYL-COA HYDRATASE-RELATED"/>
    <property type="match status" value="1"/>
</dbReference>
<dbReference type="Gene3D" id="3.90.226.10">
    <property type="entry name" value="2-enoyl-CoA Hydratase, Chain A, domain 1"/>
    <property type="match status" value="1"/>
</dbReference>
<dbReference type="InterPro" id="IPR029045">
    <property type="entry name" value="ClpP/crotonase-like_dom_sf"/>
</dbReference>
<keyword evidence="2" id="KW-1185">Reference proteome</keyword>
<dbReference type="SUPFAM" id="SSF52096">
    <property type="entry name" value="ClpP/crotonase"/>
    <property type="match status" value="1"/>
</dbReference>
<dbReference type="Proteomes" id="UP000254869">
    <property type="component" value="Unassembled WGS sequence"/>
</dbReference>
<comment type="caution">
    <text evidence="1">The sequence shown here is derived from an EMBL/GenBank/DDBJ whole genome shotgun (WGS) entry which is preliminary data.</text>
</comment>
<evidence type="ECO:0000313" key="1">
    <source>
        <dbReference type="EMBL" id="RDI68366.1"/>
    </source>
</evidence>
<dbReference type="STRING" id="1210086.GCA_001613105_01343"/>
<gene>
    <name evidence="1" type="ORF">DFR76_102767</name>
</gene>
<proteinExistence type="predicted"/>
<dbReference type="EMBL" id="QQBC01000002">
    <property type="protein sequence ID" value="RDI68366.1"/>
    <property type="molecule type" value="Genomic_DNA"/>
</dbReference>
<dbReference type="RefSeq" id="WP_067993353.1">
    <property type="nucleotide sequence ID" value="NZ_QQBC01000002.1"/>
</dbReference>
<accession>A0A370ICC4</accession>
<dbReference type="PANTHER" id="PTHR11941:SF54">
    <property type="entry name" value="ENOYL-COA HYDRATASE, MITOCHONDRIAL"/>
    <property type="match status" value="1"/>
</dbReference>
<name>A0A370ICC4_9NOCA</name>